<keyword evidence="2" id="KW-1185">Reference proteome</keyword>
<sequence length="126" mass="13718">MTVMVSMGERFEPCVRAVARQLITSTFGAGAKFDTTGVHMSAVNMTYSPSGSIIIFNPSESASCAFAAITTRLWDLAQDMEHRDVLDLTLDIMGDESALWSHQVDRQASRPIPNRGGHDILTACLV</sequence>
<organism evidence="1 2">
    <name type="scientific">Hydnum rufescens UP504</name>
    <dbReference type="NCBI Taxonomy" id="1448309"/>
    <lineage>
        <taxon>Eukaryota</taxon>
        <taxon>Fungi</taxon>
        <taxon>Dikarya</taxon>
        <taxon>Basidiomycota</taxon>
        <taxon>Agaricomycotina</taxon>
        <taxon>Agaricomycetes</taxon>
        <taxon>Cantharellales</taxon>
        <taxon>Hydnaceae</taxon>
        <taxon>Hydnum</taxon>
    </lineage>
</organism>
<proteinExistence type="predicted"/>
<dbReference type="EMBL" id="MU128966">
    <property type="protein sequence ID" value="KAF9513927.1"/>
    <property type="molecule type" value="Genomic_DNA"/>
</dbReference>
<evidence type="ECO:0000313" key="1">
    <source>
        <dbReference type="EMBL" id="KAF9513927.1"/>
    </source>
</evidence>
<gene>
    <name evidence="1" type="ORF">BS47DRAFT_1343592</name>
</gene>
<protein>
    <submittedName>
        <fullName evidence="1">Uncharacterized protein</fullName>
    </submittedName>
</protein>
<evidence type="ECO:0000313" key="2">
    <source>
        <dbReference type="Proteomes" id="UP000886523"/>
    </source>
</evidence>
<dbReference type="Proteomes" id="UP000886523">
    <property type="component" value="Unassembled WGS sequence"/>
</dbReference>
<accession>A0A9P6AXY7</accession>
<reference evidence="1" key="1">
    <citation type="journal article" date="2020" name="Nat. Commun.">
        <title>Large-scale genome sequencing of mycorrhizal fungi provides insights into the early evolution of symbiotic traits.</title>
        <authorList>
            <person name="Miyauchi S."/>
            <person name="Kiss E."/>
            <person name="Kuo A."/>
            <person name="Drula E."/>
            <person name="Kohler A."/>
            <person name="Sanchez-Garcia M."/>
            <person name="Morin E."/>
            <person name="Andreopoulos B."/>
            <person name="Barry K.W."/>
            <person name="Bonito G."/>
            <person name="Buee M."/>
            <person name="Carver A."/>
            <person name="Chen C."/>
            <person name="Cichocki N."/>
            <person name="Clum A."/>
            <person name="Culley D."/>
            <person name="Crous P.W."/>
            <person name="Fauchery L."/>
            <person name="Girlanda M."/>
            <person name="Hayes R.D."/>
            <person name="Keri Z."/>
            <person name="LaButti K."/>
            <person name="Lipzen A."/>
            <person name="Lombard V."/>
            <person name="Magnuson J."/>
            <person name="Maillard F."/>
            <person name="Murat C."/>
            <person name="Nolan M."/>
            <person name="Ohm R.A."/>
            <person name="Pangilinan J."/>
            <person name="Pereira M.F."/>
            <person name="Perotto S."/>
            <person name="Peter M."/>
            <person name="Pfister S."/>
            <person name="Riley R."/>
            <person name="Sitrit Y."/>
            <person name="Stielow J.B."/>
            <person name="Szollosi G."/>
            <person name="Zifcakova L."/>
            <person name="Stursova M."/>
            <person name="Spatafora J.W."/>
            <person name="Tedersoo L."/>
            <person name="Vaario L.M."/>
            <person name="Yamada A."/>
            <person name="Yan M."/>
            <person name="Wang P."/>
            <person name="Xu J."/>
            <person name="Bruns T."/>
            <person name="Baldrian P."/>
            <person name="Vilgalys R."/>
            <person name="Dunand C."/>
            <person name="Henrissat B."/>
            <person name="Grigoriev I.V."/>
            <person name="Hibbett D."/>
            <person name="Nagy L.G."/>
            <person name="Martin F.M."/>
        </authorList>
    </citation>
    <scope>NUCLEOTIDE SEQUENCE</scope>
    <source>
        <strain evidence="1">UP504</strain>
    </source>
</reference>
<dbReference type="AlphaFoldDB" id="A0A9P6AXY7"/>
<name>A0A9P6AXY7_9AGAM</name>
<comment type="caution">
    <text evidence="1">The sequence shown here is derived from an EMBL/GenBank/DDBJ whole genome shotgun (WGS) entry which is preliminary data.</text>
</comment>